<evidence type="ECO:0000256" key="6">
    <source>
        <dbReference type="ARBA" id="ARBA00022801"/>
    </source>
</evidence>
<dbReference type="HAMAP" id="MF_00161">
    <property type="entry name" value="LspA"/>
    <property type="match status" value="1"/>
</dbReference>
<feature type="active site" evidence="9">
    <location>
        <position position="117"/>
    </location>
</feature>
<evidence type="ECO:0000256" key="11">
    <source>
        <dbReference type="RuleBase" id="RU004181"/>
    </source>
</evidence>
<dbReference type="Proteomes" id="UP000054997">
    <property type="component" value="Unassembled WGS sequence"/>
</dbReference>
<reference evidence="12 13" key="1">
    <citation type="submission" date="2015-11" db="EMBL/GenBank/DDBJ databases">
        <title>Genomic analysis of 38 Legionella species identifies large and diverse effector repertoires.</title>
        <authorList>
            <person name="Burstein D."/>
            <person name="Amaro F."/>
            <person name="Zusman T."/>
            <person name="Lifshitz Z."/>
            <person name="Cohen O."/>
            <person name="Gilbert J.A."/>
            <person name="Pupko T."/>
            <person name="Shuman H.A."/>
            <person name="Segal G."/>
        </authorList>
    </citation>
    <scope>NUCLEOTIDE SEQUENCE [LARGE SCALE GENOMIC DNA]</scope>
    <source>
        <strain evidence="12 13">ATCC 49505</strain>
    </source>
</reference>
<evidence type="ECO:0000256" key="2">
    <source>
        <dbReference type="ARBA" id="ARBA00022475"/>
    </source>
</evidence>
<keyword evidence="5 9" id="KW-0064">Aspartyl protease</keyword>
<evidence type="ECO:0000313" key="12">
    <source>
        <dbReference type="EMBL" id="KTD22413.1"/>
    </source>
</evidence>
<evidence type="ECO:0000256" key="3">
    <source>
        <dbReference type="ARBA" id="ARBA00022670"/>
    </source>
</evidence>
<dbReference type="PRINTS" id="PR00781">
    <property type="entry name" value="LIPOSIGPTASE"/>
</dbReference>
<evidence type="ECO:0000313" key="13">
    <source>
        <dbReference type="Proteomes" id="UP000054997"/>
    </source>
</evidence>
<keyword evidence="3 9" id="KW-0645">Protease</keyword>
<dbReference type="STRING" id="45068.Llon_0631"/>
<dbReference type="PROSITE" id="PS00855">
    <property type="entry name" value="SPASE_II"/>
    <property type="match status" value="1"/>
</dbReference>
<keyword evidence="8 9" id="KW-0472">Membrane</keyword>
<feature type="active site" evidence="9">
    <location>
        <position position="135"/>
    </location>
</feature>
<comment type="catalytic activity">
    <reaction evidence="9 10">
        <text>Release of signal peptides from bacterial membrane prolipoproteins. Hydrolyzes -Xaa-Yaa-Zaa-|-(S,diacylglyceryl)Cys-, in which Xaa is hydrophobic (preferably Leu), and Yaa (Ala or Ser) and Zaa (Gly or Ala) have small, neutral side chains.</text>
        <dbReference type="EC" id="3.4.23.36"/>
    </reaction>
</comment>
<dbReference type="AlphaFoldDB" id="A0A0W0VR39"/>
<proteinExistence type="inferred from homology"/>
<protein>
    <recommendedName>
        <fullName evidence="9">Lipoprotein signal peptidase</fullName>
        <ecNumber evidence="9">3.4.23.36</ecNumber>
    </recommendedName>
    <alternativeName>
        <fullName evidence="9">Prolipoprotein signal peptidase</fullName>
    </alternativeName>
    <alternativeName>
        <fullName evidence="9">Signal peptidase II</fullName>
        <shortName evidence="9">SPase II</shortName>
    </alternativeName>
</protein>
<accession>A0A0W0VR39</accession>
<dbReference type="PANTHER" id="PTHR33695:SF1">
    <property type="entry name" value="LIPOPROTEIN SIGNAL PEPTIDASE"/>
    <property type="match status" value="1"/>
</dbReference>
<dbReference type="RefSeq" id="WP_058528644.1">
    <property type="nucleotide sequence ID" value="NZ_CAAAHZ010000007.1"/>
</dbReference>
<dbReference type="GO" id="GO:0006508">
    <property type="term" value="P:proteolysis"/>
    <property type="evidence" value="ECO:0007669"/>
    <property type="project" value="UniProtKB-KW"/>
</dbReference>
<evidence type="ECO:0000256" key="8">
    <source>
        <dbReference type="ARBA" id="ARBA00023136"/>
    </source>
</evidence>
<dbReference type="GO" id="GO:0005886">
    <property type="term" value="C:plasma membrane"/>
    <property type="evidence" value="ECO:0007669"/>
    <property type="project" value="UniProtKB-SubCell"/>
</dbReference>
<comment type="caution">
    <text evidence="12">The sequence shown here is derived from an EMBL/GenBank/DDBJ whole genome shotgun (WGS) entry which is preliminary data.</text>
</comment>
<comment type="function">
    <text evidence="9 10">This protein specifically catalyzes the removal of signal peptides from prolipoproteins.</text>
</comment>
<dbReference type="OrthoDB" id="9810259at2"/>
<feature type="transmembrane region" description="Helical" evidence="9">
    <location>
        <begin position="128"/>
        <end position="150"/>
    </location>
</feature>
<evidence type="ECO:0000256" key="1">
    <source>
        <dbReference type="ARBA" id="ARBA00006139"/>
    </source>
</evidence>
<name>A0A0W0VR39_9GAMM</name>
<organism evidence="12 13">
    <name type="scientific">Legionella londiniensis</name>
    <dbReference type="NCBI Taxonomy" id="45068"/>
    <lineage>
        <taxon>Bacteria</taxon>
        <taxon>Pseudomonadati</taxon>
        <taxon>Pseudomonadota</taxon>
        <taxon>Gammaproteobacteria</taxon>
        <taxon>Legionellales</taxon>
        <taxon>Legionellaceae</taxon>
        <taxon>Legionella</taxon>
    </lineage>
</organism>
<evidence type="ECO:0000256" key="9">
    <source>
        <dbReference type="HAMAP-Rule" id="MF_00161"/>
    </source>
</evidence>
<evidence type="ECO:0000256" key="10">
    <source>
        <dbReference type="RuleBase" id="RU000594"/>
    </source>
</evidence>
<dbReference type="EC" id="3.4.23.36" evidence="9"/>
<dbReference type="GO" id="GO:0004190">
    <property type="term" value="F:aspartic-type endopeptidase activity"/>
    <property type="evidence" value="ECO:0007669"/>
    <property type="project" value="UniProtKB-UniRule"/>
</dbReference>
<comment type="caution">
    <text evidence="9">Lacks conserved residue(s) required for the propagation of feature annotation.</text>
</comment>
<comment type="pathway">
    <text evidence="9">Protein modification; lipoprotein biosynthesis (signal peptide cleavage).</text>
</comment>
<dbReference type="EMBL" id="LNYK01000010">
    <property type="protein sequence ID" value="KTD22413.1"/>
    <property type="molecule type" value="Genomic_DNA"/>
</dbReference>
<evidence type="ECO:0000256" key="5">
    <source>
        <dbReference type="ARBA" id="ARBA00022750"/>
    </source>
</evidence>
<dbReference type="PANTHER" id="PTHR33695">
    <property type="entry name" value="LIPOPROTEIN SIGNAL PEPTIDASE"/>
    <property type="match status" value="1"/>
</dbReference>
<keyword evidence="6 9" id="KW-0378">Hydrolase</keyword>
<keyword evidence="13" id="KW-1185">Reference proteome</keyword>
<comment type="subcellular location">
    <subcellularLocation>
        <location evidence="9">Cell membrane</location>
        <topology evidence="9">Multi-pass membrane protein</topology>
    </subcellularLocation>
</comment>
<sequence length="161" mass="17989">MKKFSWFILALLIILLDQGSKHWALASLSPYQPEPVIPMLNLTLAYNTGAAFSFLSNAGVWHKWFFVLFSLGMSIFLTVWIIRSPSSAHLQLTALTLILGGALGNLVDRVVLGYVIDFIDVYYHHYHWPVFNLADCAISLGALLLFIDFLKNQAADSGLSE</sequence>
<dbReference type="NCBIfam" id="TIGR00077">
    <property type="entry name" value="lspA"/>
    <property type="match status" value="1"/>
</dbReference>
<keyword evidence="4 9" id="KW-0812">Transmembrane</keyword>
<feature type="transmembrane region" description="Helical" evidence="9">
    <location>
        <begin position="94"/>
        <end position="116"/>
    </location>
</feature>
<evidence type="ECO:0000256" key="7">
    <source>
        <dbReference type="ARBA" id="ARBA00022989"/>
    </source>
</evidence>
<evidence type="ECO:0000256" key="4">
    <source>
        <dbReference type="ARBA" id="ARBA00022692"/>
    </source>
</evidence>
<feature type="transmembrane region" description="Helical" evidence="9">
    <location>
        <begin position="64"/>
        <end position="82"/>
    </location>
</feature>
<comment type="similarity">
    <text evidence="1 9 11">Belongs to the peptidase A8 family.</text>
</comment>
<keyword evidence="7 9" id="KW-1133">Transmembrane helix</keyword>
<dbReference type="InterPro" id="IPR001872">
    <property type="entry name" value="Peptidase_A8"/>
</dbReference>
<dbReference type="Pfam" id="PF01252">
    <property type="entry name" value="Peptidase_A8"/>
    <property type="match status" value="1"/>
</dbReference>
<gene>
    <name evidence="9 12" type="primary">lspA</name>
    <name evidence="12" type="ORF">Llon_0631</name>
</gene>
<dbReference type="PATRIC" id="fig|45068.5.peg.677"/>
<keyword evidence="2 9" id="KW-1003">Cell membrane</keyword>
<dbReference type="UniPathway" id="UPA00665"/>
<keyword evidence="12" id="KW-0449">Lipoprotein</keyword>